<dbReference type="Gene3D" id="3.40.50.720">
    <property type="entry name" value="NAD(P)-binding Rossmann-like Domain"/>
    <property type="match status" value="1"/>
</dbReference>
<dbReference type="STRING" id="1434700.SAMN06296427_108149"/>
<dbReference type="AlphaFoldDB" id="A0A1W2C6L9"/>
<dbReference type="PANTHER" id="PTHR44196">
    <property type="entry name" value="DEHYDROGENASE/REDUCTASE SDR FAMILY MEMBER 7B"/>
    <property type="match status" value="1"/>
</dbReference>
<evidence type="ECO:0000256" key="2">
    <source>
        <dbReference type="ARBA" id="ARBA00023002"/>
    </source>
</evidence>
<sequence length="265" mass="29441">MQSAKNYTVITGASQGLGKAFAEICGKHGRNLVLISLPNENLTILKQNLIQKYDIEVLTFELDLTDSSQLYDLCKELKNYQIDILVNNAGMGGTKAFLDATSEYIDNIVLLNMRSLVILTHQLLPQLKQQNQAFILNISSLAAFVPMPFKTIYPASKAFVYSFSRGLQTELKKTHVHVAVAHPGGMPTNPDVAKRIGSHKGLVRLSILSPEKTAEICMEKLMKKEAIIIPGKINQLSSVLQRIIPINFQLNLISAKIKKELEIIK</sequence>
<reference evidence="4 5" key="1">
    <citation type="submission" date="2017-04" db="EMBL/GenBank/DDBJ databases">
        <authorList>
            <person name="Afonso C.L."/>
            <person name="Miller P.J."/>
            <person name="Scott M.A."/>
            <person name="Spackman E."/>
            <person name="Goraichik I."/>
            <person name="Dimitrov K.M."/>
            <person name="Suarez D.L."/>
            <person name="Swayne D.E."/>
        </authorList>
    </citation>
    <scope>NUCLEOTIDE SEQUENCE [LARGE SCALE GENOMIC DNA]</scope>
    <source>
        <strain evidence="4 5">CGMCC 1.12708</strain>
    </source>
</reference>
<dbReference type="SUPFAM" id="SSF51735">
    <property type="entry name" value="NAD(P)-binding Rossmann-fold domains"/>
    <property type="match status" value="1"/>
</dbReference>
<dbReference type="PANTHER" id="PTHR44196:SF2">
    <property type="entry name" value="SHORT-CHAIN DEHYDROGENASE-RELATED"/>
    <property type="match status" value="1"/>
</dbReference>
<organism evidence="4 5">
    <name type="scientific">Moheibacter sediminis</name>
    <dbReference type="NCBI Taxonomy" id="1434700"/>
    <lineage>
        <taxon>Bacteria</taxon>
        <taxon>Pseudomonadati</taxon>
        <taxon>Bacteroidota</taxon>
        <taxon>Flavobacteriia</taxon>
        <taxon>Flavobacteriales</taxon>
        <taxon>Weeksellaceae</taxon>
        <taxon>Moheibacter</taxon>
    </lineage>
</organism>
<evidence type="ECO:0000313" key="4">
    <source>
        <dbReference type="EMBL" id="SMC80338.1"/>
    </source>
</evidence>
<protein>
    <recommendedName>
        <fullName evidence="6">Short-chain dehydrogenase</fullName>
    </recommendedName>
</protein>
<dbReference type="GO" id="GO:0016491">
    <property type="term" value="F:oxidoreductase activity"/>
    <property type="evidence" value="ECO:0007669"/>
    <property type="project" value="UniProtKB-KW"/>
</dbReference>
<keyword evidence="5" id="KW-1185">Reference proteome</keyword>
<dbReference type="EMBL" id="FWXS01000008">
    <property type="protein sequence ID" value="SMC80338.1"/>
    <property type="molecule type" value="Genomic_DNA"/>
</dbReference>
<keyword evidence="2" id="KW-0560">Oxidoreductase</keyword>
<evidence type="ECO:0008006" key="6">
    <source>
        <dbReference type="Google" id="ProtNLM"/>
    </source>
</evidence>
<dbReference type="InterPro" id="IPR020904">
    <property type="entry name" value="Sc_DH/Rdtase_CS"/>
</dbReference>
<dbReference type="GO" id="GO:0016020">
    <property type="term" value="C:membrane"/>
    <property type="evidence" value="ECO:0007669"/>
    <property type="project" value="TreeGrafter"/>
</dbReference>
<proteinExistence type="inferred from homology"/>
<accession>A0A1W2C6L9</accession>
<dbReference type="PRINTS" id="PR00080">
    <property type="entry name" value="SDRFAMILY"/>
</dbReference>
<dbReference type="Proteomes" id="UP000192393">
    <property type="component" value="Unassembled WGS sequence"/>
</dbReference>
<dbReference type="RefSeq" id="WP_084018019.1">
    <property type="nucleotide sequence ID" value="NZ_FWXS01000008.1"/>
</dbReference>
<comment type="similarity">
    <text evidence="1 3">Belongs to the short-chain dehydrogenases/reductases (SDR) family.</text>
</comment>
<evidence type="ECO:0000313" key="5">
    <source>
        <dbReference type="Proteomes" id="UP000192393"/>
    </source>
</evidence>
<dbReference type="PROSITE" id="PS00061">
    <property type="entry name" value="ADH_SHORT"/>
    <property type="match status" value="1"/>
</dbReference>
<evidence type="ECO:0000256" key="3">
    <source>
        <dbReference type="RuleBase" id="RU000363"/>
    </source>
</evidence>
<dbReference type="Pfam" id="PF00106">
    <property type="entry name" value="adh_short"/>
    <property type="match status" value="1"/>
</dbReference>
<dbReference type="InterPro" id="IPR036291">
    <property type="entry name" value="NAD(P)-bd_dom_sf"/>
</dbReference>
<dbReference type="PRINTS" id="PR00081">
    <property type="entry name" value="GDHRDH"/>
</dbReference>
<evidence type="ECO:0000256" key="1">
    <source>
        <dbReference type="ARBA" id="ARBA00006484"/>
    </source>
</evidence>
<dbReference type="OrthoDB" id="9808814at2"/>
<gene>
    <name evidence="4" type="ORF">SAMN06296427_108149</name>
</gene>
<dbReference type="InterPro" id="IPR002347">
    <property type="entry name" value="SDR_fam"/>
</dbReference>
<name>A0A1W2C6L9_9FLAO</name>
<dbReference type="PIRSF" id="PIRSF000126">
    <property type="entry name" value="11-beta-HSD1"/>
    <property type="match status" value="1"/>
</dbReference>